<dbReference type="InterPro" id="IPR021858">
    <property type="entry name" value="Fun_TF"/>
</dbReference>
<keyword evidence="1" id="KW-0539">Nucleus</keyword>
<accession>A0AAN7B6W6</accession>
<proteinExistence type="predicted"/>
<evidence type="ECO:0000313" key="3">
    <source>
        <dbReference type="EMBL" id="KAK4214986.1"/>
    </source>
</evidence>
<evidence type="ECO:0000256" key="1">
    <source>
        <dbReference type="ARBA" id="ARBA00023242"/>
    </source>
</evidence>
<dbReference type="Gene3D" id="2.40.320.10">
    <property type="entry name" value="Hypothetical Protein Pfu-838710-001"/>
    <property type="match status" value="1"/>
</dbReference>
<dbReference type="CDD" id="cd00067">
    <property type="entry name" value="GAL4"/>
    <property type="match status" value="1"/>
</dbReference>
<organism evidence="3 4">
    <name type="scientific">Rhypophila decipiens</name>
    <dbReference type="NCBI Taxonomy" id="261697"/>
    <lineage>
        <taxon>Eukaryota</taxon>
        <taxon>Fungi</taxon>
        <taxon>Dikarya</taxon>
        <taxon>Ascomycota</taxon>
        <taxon>Pezizomycotina</taxon>
        <taxon>Sordariomycetes</taxon>
        <taxon>Sordariomycetidae</taxon>
        <taxon>Sordariales</taxon>
        <taxon>Naviculisporaceae</taxon>
        <taxon>Rhypophila</taxon>
    </lineage>
</organism>
<dbReference type="GO" id="GO:0003712">
    <property type="term" value="F:transcription coregulator activity"/>
    <property type="evidence" value="ECO:0007669"/>
    <property type="project" value="InterPro"/>
</dbReference>
<feature type="region of interest" description="Disordered" evidence="2">
    <location>
        <begin position="390"/>
        <end position="451"/>
    </location>
</feature>
<dbReference type="InterPro" id="IPR053175">
    <property type="entry name" value="DHMBA_Reg_Transcription_Factor"/>
</dbReference>
<sequence length="964" mass="107505">MTHEVFMTTVVANNEVTRARALLRGFTEIRERHRFTRVRHLTPGAKGLPAIKDLQKERGPNAQVWQELHQIFTRQSYIIQDRVDVTDEALAAISTGGPVNIGQGKMHRLRFTDLPDVVSNRNPPTNTQRKVIEINDSRMDKILAQNKFVTKNEYVEESYHWWHNGLEYALVQTLPVPAGTDLDNYIPNLAGVTNWPPFAILFVRIQVESTPDGMQQAHARLENARKALIGVFDFKIIDHTEEEYSEEEDWEATVDAIDENGFGAGPSPSSTHRFNTDLNNTDIDTKGGNIMSDDEADDEMLEDSHYIATSKEMVDGKGHSNEHTNVHLLPASRTRASMIRRNWQPHWFNPYWPRGLKVYQDSDEQFKGCDEGRPTCRRCEKSKRECGGYKPEWDPVVHHDDQGGTRPKVPISRHRTGSTSSYISGQSSSSSSSSSEPQYTSSLTPPRSPTTPLTERAACLFAANFILLPHNNNTSFSASGVVGTSHSQQGFLSYLAPLLQTSAQDSPLRGAFTACSLALLSNLEKSSSLNLKTLTLKMHTLALGRTHLALKDPRTAEQDSTLATVLLLSLFESITAVKETEMLLWKTHITGAIQLVKSRGKDNFLRGGKIGRVLFHAVRQHIISLSLSHGQGPPLGVDFWMDGVEEDEIGGLMATSQRLVLRTAEIRAQVSSMMERVTALKRENPGRSLWGREIEEITELLARVRLLDREIAQFLSRVPPSQTLTWIGEVGDPRFSGNLQESEVYPGRVDVYPDVMTASLWNTARVSRLILASSNIRLMAWLSKHSSGGGGDYCDMPEYIVVRQICEGVIADIIASVPVLLGWRPPPRPAGSTYRHVKFPESRALRELGSDDDVLRRVMGQSGVGFACGSDGFFEGSNIKSLAGFFLTWPLVSIKNIDFCSPTQREWVTARLNCIARQAGLRHAGVINQVPFRYPSMLIRMDGGAVMPSPMPGQKVMPLLRRPQ</sequence>
<dbReference type="Pfam" id="PF09637">
    <property type="entry name" value="Med18"/>
    <property type="match status" value="1"/>
</dbReference>
<dbReference type="PANTHER" id="PTHR38791:SF13">
    <property type="entry name" value="ZN(2)-C6 FUNGAL-TYPE DOMAIN-CONTAINING PROTEIN"/>
    <property type="match status" value="1"/>
</dbReference>
<dbReference type="EMBL" id="MU858085">
    <property type="protein sequence ID" value="KAK4214986.1"/>
    <property type="molecule type" value="Genomic_DNA"/>
</dbReference>
<evidence type="ECO:0000256" key="2">
    <source>
        <dbReference type="SAM" id="MobiDB-lite"/>
    </source>
</evidence>
<protein>
    <submittedName>
        <fullName evidence="3">Uncharacterized protein</fullName>
    </submittedName>
</protein>
<dbReference type="InterPro" id="IPR001138">
    <property type="entry name" value="Zn2Cys6_DnaBD"/>
</dbReference>
<dbReference type="Pfam" id="PF11951">
    <property type="entry name" value="Fungal_trans_2"/>
    <property type="match status" value="1"/>
</dbReference>
<dbReference type="PANTHER" id="PTHR38791">
    <property type="entry name" value="ZN(II)2CYS6 TRANSCRIPTION FACTOR (EUROFUNG)-RELATED-RELATED"/>
    <property type="match status" value="1"/>
</dbReference>
<feature type="compositionally biased region" description="Low complexity" evidence="2">
    <location>
        <begin position="417"/>
        <end position="451"/>
    </location>
</feature>
<dbReference type="InterPro" id="IPR019095">
    <property type="entry name" value="Mediator_Med18"/>
</dbReference>
<dbReference type="Proteomes" id="UP001301769">
    <property type="component" value="Unassembled WGS sequence"/>
</dbReference>
<keyword evidence="4" id="KW-1185">Reference proteome</keyword>
<dbReference type="GO" id="GO:0000981">
    <property type="term" value="F:DNA-binding transcription factor activity, RNA polymerase II-specific"/>
    <property type="evidence" value="ECO:0007669"/>
    <property type="project" value="InterPro"/>
</dbReference>
<comment type="caution">
    <text evidence="3">The sequence shown here is derived from an EMBL/GenBank/DDBJ whole genome shotgun (WGS) entry which is preliminary data.</text>
</comment>
<gene>
    <name evidence="3" type="ORF">QBC37DRAFT_399064</name>
</gene>
<reference evidence="3" key="2">
    <citation type="submission" date="2023-05" db="EMBL/GenBank/DDBJ databases">
        <authorList>
            <consortium name="Lawrence Berkeley National Laboratory"/>
            <person name="Steindorff A."/>
            <person name="Hensen N."/>
            <person name="Bonometti L."/>
            <person name="Westerberg I."/>
            <person name="Brannstrom I.O."/>
            <person name="Guillou S."/>
            <person name="Cros-Aarteil S."/>
            <person name="Calhoun S."/>
            <person name="Haridas S."/>
            <person name="Kuo A."/>
            <person name="Mondo S."/>
            <person name="Pangilinan J."/>
            <person name="Riley R."/>
            <person name="Labutti K."/>
            <person name="Andreopoulos B."/>
            <person name="Lipzen A."/>
            <person name="Chen C."/>
            <person name="Yanf M."/>
            <person name="Daum C."/>
            <person name="Ng V."/>
            <person name="Clum A."/>
            <person name="Ohm R."/>
            <person name="Martin F."/>
            <person name="Silar P."/>
            <person name="Natvig D."/>
            <person name="Lalanne C."/>
            <person name="Gautier V."/>
            <person name="Ament-Velasquez S.L."/>
            <person name="Kruys A."/>
            <person name="Hutchinson M.I."/>
            <person name="Powell A.J."/>
            <person name="Barry K."/>
            <person name="Miller A.N."/>
            <person name="Grigoriev I.V."/>
            <person name="Debuchy R."/>
            <person name="Gladieux P."/>
            <person name="Thoren M.H."/>
            <person name="Johannesson H."/>
        </authorList>
    </citation>
    <scope>NUCLEOTIDE SEQUENCE</scope>
    <source>
        <strain evidence="3">PSN293</strain>
    </source>
</reference>
<name>A0AAN7B6W6_9PEZI</name>
<dbReference type="AlphaFoldDB" id="A0AAN7B6W6"/>
<dbReference type="GO" id="GO:0008270">
    <property type="term" value="F:zinc ion binding"/>
    <property type="evidence" value="ECO:0007669"/>
    <property type="project" value="InterPro"/>
</dbReference>
<evidence type="ECO:0000313" key="4">
    <source>
        <dbReference type="Proteomes" id="UP001301769"/>
    </source>
</evidence>
<reference evidence="3" key="1">
    <citation type="journal article" date="2023" name="Mol. Phylogenet. Evol.">
        <title>Genome-scale phylogeny and comparative genomics of the fungal order Sordariales.</title>
        <authorList>
            <person name="Hensen N."/>
            <person name="Bonometti L."/>
            <person name="Westerberg I."/>
            <person name="Brannstrom I.O."/>
            <person name="Guillou S."/>
            <person name="Cros-Aarteil S."/>
            <person name="Calhoun S."/>
            <person name="Haridas S."/>
            <person name="Kuo A."/>
            <person name="Mondo S."/>
            <person name="Pangilinan J."/>
            <person name="Riley R."/>
            <person name="LaButti K."/>
            <person name="Andreopoulos B."/>
            <person name="Lipzen A."/>
            <person name="Chen C."/>
            <person name="Yan M."/>
            <person name="Daum C."/>
            <person name="Ng V."/>
            <person name="Clum A."/>
            <person name="Steindorff A."/>
            <person name="Ohm R.A."/>
            <person name="Martin F."/>
            <person name="Silar P."/>
            <person name="Natvig D.O."/>
            <person name="Lalanne C."/>
            <person name="Gautier V."/>
            <person name="Ament-Velasquez S.L."/>
            <person name="Kruys A."/>
            <person name="Hutchinson M.I."/>
            <person name="Powell A.J."/>
            <person name="Barry K."/>
            <person name="Miller A.N."/>
            <person name="Grigoriev I.V."/>
            <person name="Debuchy R."/>
            <person name="Gladieux P."/>
            <person name="Hiltunen Thoren M."/>
            <person name="Johannesson H."/>
        </authorList>
    </citation>
    <scope>NUCLEOTIDE SEQUENCE</scope>
    <source>
        <strain evidence="3">PSN293</strain>
    </source>
</reference>
<dbReference type="GO" id="GO:0016592">
    <property type="term" value="C:mediator complex"/>
    <property type="evidence" value="ECO:0007669"/>
    <property type="project" value="InterPro"/>
</dbReference>
<feature type="compositionally biased region" description="Basic and acidic residues" evidence="2">
    <location>
        <begin position="390"/>
        <end position="403"/>
    </location>
</feature>